<dbReference type="Pfam" id="PF13788">
    <property type="entry name" value="DUF4180"/>
    <property type="match status" value="1"/>
</dbReference>
<sequence>MTPNTTSVRHGVRVLVLAGTGPVIGDEQSALDVIGDAFGEEAELVAVPIARLDPGFTRLASGVAGAVVQKFVNYRVRLVVVGALDHHGVPSGPVADWVREANEGRELWFVDDLEELDRRLSEART</sequence>
<evidence type="ECO:0000259" key="1">
    <source>
        <dbReference type="Pfam" id="PF13788"/>
    </source>
</evidence>
<protein>
    <submittedName>
        <fullName evidence="2">DUF4180 domain-containing protein</fullName>
    </submittedName>
</protein>
<organism evidence="2 3">
    <name type="scientific">Actinomycetospora chibensis</name>
    <dbReference type="NCBI Taxonomy" id="663606"/>
    <lineage>
        <taxon>Bacteria</taxon>
        <taxon>Bacillati</taxon>
        <taxon>Actinomycetota</taxon>
        <taxon>Actinomycetes</taxon>
        <taxon>Pseudonocardiales</taxon>
        <taxon>Pseudonocardiaceae</taxon>
        <taxon>Actinomycetospora</taxon>
    </lineage>
</organism>
<comment type="caution">
    <text evidence="2">The sequence shown here is derived from an EMBL/GenBank/DDBJ whole genome shotgun (WGS) entry which is preliminary data.</text>
</comment>
<reference evidence="3" key="1">
    <citation type="journal article" date="2019" name="Int. J. Syst. Evol. Microbiol.">
        <title>The Global Catalogue of Microorganisms (GCM) 10K type strain sequencing project: providing services to taxonomists for standard genome sequencing and annotation.</title>
        <authorList>
            <consortium name="The Broad Institute Genomics Platform"/>
            <consortium name="The Broad Institute Genome Sequencing Center for Infectious Disease"/>
            <person name="Wu L."/>
            <person name="Ma J."/>
        </authorList>
    </citation>
    <scope>NUCLEOTIDE SEQUENCE [LARGE SCALE GENOMIC DNA]</scope>
    <source>
        <strain evidence="3">CCUG 50347</strain>
    </source>
</reference>
<evidence type="ECO:0000313" key="3">
    <source>
        <dbReference type="Proteomes" id="UP001595909"/>
    </source>
</evidence>
<feature type="domain" description="DUF4180" evidence="1">
    <location>
        <begin position="10"/>
        <end position="120"/>
    </location>
</feature>
<dbReference type="RefSeq" id="WP_274187642.1">
    <property type="nucleotide sequence ID" value="NZ_BAABHN010000018.1"/>
</dbReference>
<proteinExistence type="predicted"/>
<keyword evidence="3" id="KW-1185">Reference proteome</keyword>
<evidence type="ECO:0000313" key="2">
    <source>
        <dbReference type="EMBL" id="MFC4832557.1"/>
    </source>
</evidence>
<gene>
    <name evidence="2" type="ORF">ACFPEL_09055</name>
</gene>
<dbReference type="Proteomes" id="UP001595909">
    <property type="component" value="Unassembled WGS sequence"/>
</dbReference>
<name>A0ABV9RK59_9PSEU</name>
<accession>A0ABV9RK59</accession>
<dbReference type="InterPro" id="IPR025438">
    <property type="entry name" value="DUF4180"/>
</dbReference>
<dbReference type="EMBL" id="JBHSIM010000018">
    <property type="protein sequence ID" value="MFC4832557.1"/>
    <property type="molecule type" value="Genomic_DNA"/>
</dbReference>